<feature type="domain" description="Lsr2 dimerization" evidence="2">
    <location>
        <begin position="1"/>
        <end position="58"/>
    </location>
</feature>
<dbReference type="Pfam" id="PF23359">
    <property type="entry name" value="Lsr2_DNA-bd"/>
    <property type="match status" value="1"/>
</dbReference>
<reference evidence="4" key="1">
    <citation type="journal article" date="2014" name="Int. J. Syst. Evol. Microbiol.">
        <title>Complete genome sequence of Corynebacterium casei LMG S-19264T (=DSM 44701T), isolated from a smear-ripened cheese.</title>
        <authorList>
            <consortium name="US DOE Joint Genome Institute (JGI-PGF)"/>
            <person name="Walter F."/>
            <person name="Albersmeier A."/>
            <person name="Kalinowski J."/>
            <person name="Ruckert C."/>
        </authorList>
    </citation>
    <scope>NUCLEOTIDE SEQUENCE</scope>
    <source>
        <strain evidence="4">JCM 3090</strain>
    </source>
</reference>
<dbReference type="EMBL" id="BMQB01000006">
    <property type="protein sequence ID" value="GGJ97550.1"/>
    <property type="molecule type" value="Genomic_DNA"/>
</dbReference>
<dbReference type="Gene3D" id="4.10.320.10">
    <property type="entry name" value="E3-binding domain"/>
    <property type="match status" value="1"/>
</dbReference>
<dbReference type="InterPro" id="IPR036625">
    <property type="entry name" value="E3-bd_dom_sf"/>
</dbReference>
<evidence type="ECO:0000256" key="1">
    <source>
        <dbReference type="ARBA" id="ARBA00023125"/>
    </source>
</evidence>
<dbReference type="InterPro" id="IPR055370">
    <property type="entry name" value="Lsr2_DNA-bd"/>
</dbReference>
<dbReference type="InterPro" id="IPR042261">
    <property type="entry name" value="Lsr2-like_dimerization"/>
</dbReference>
<organism evidence="4 5">
    <name type="scientific">Pilimelia anulata</name>
    <dbReference type="NCBI Taxonomy" id="53371"/>
    <lineage>
        <taxon>Bacteria</taxon>
        <taxon>Bacillati</taxon>
        <taxon>Actinomycetota</taxon>
        <taxon>Actinomycetes</taxon>
        <taxon>Micromonosporales</taxon>
        <taxon>Micromonosporaceae</taxon>
        <taxon>Pilimelia</taxon>
    </lineage>
</organism>
<proteinExistence type="predicted"/>
<dbReference type="Proteomes" id="UP000649739">
    <property type="component" value="Unassembled WGS sequence"/>
</dbReference>
<dbReference type="Pfam" id="PF11774">
    <property type="entry name" value="Lsr2"/>
    <property type="match status" value="1"/>
</dbReference>
<evidence type="ECO:0000259" key="3">
    <source>
        <dbReference type="Pfam" id="PF23359"/>
    </source>
</evidence>
<evidence type="ECO:0000259" key="2">
    <source>
        <dbReference type="Pfam" id="PF11774"/>
    </source>
</evidence>
<dbReference type="AlphaFoldDB" id="A0A8J3B6L4"/>
<gene>
    <name evidence="4" type="ORF">GCM10010123_29430</name>
</gene>
<accession>A0A8J3B6L4</accession>
<keyword evidence="5" id="KW-1185">Reference proteome</keyword>
<comment type="caution">
    <text evidence="4">The sequence shown here is derived from an EMBL/GenBank/DDBJ whole genome shotgun (WGS) entry which is preliminary data.</text>
</comment>
<protein>
    <submittedName>
        <fullName evidence="4">Lsr2 family protein</fullName>
    </submittedName>
</protein>
<keyword evidence="1" id="KW-0238">DNA-binding</keyword>
<dbReference type="InterPro" id="IPR024412">
    <property type="entry name" value="Lsr2_dim_dom"/>
</dbReference>
<dbReference type="Gene3D" id="3.30.60.230">
    <property type="entry name" value="Lsr2, dimerization domain"/>
    <property type="match status" value="1"/>
</dbReference>
<reference evidence="4" key="2">
    <citation type="submission" date="2020-09" db="EMBL/GenBank/DDBJ databases">
        <authorList>
            <person name="Sun Q."/>
            <person name="Ohkuma M."/>
        </authorList>
    </citation>
    <scope>NUCLEOTIDE SEQUENCE</scope>
    <source>
        <strain evidence="4">JCM 3090</strain>
    </source>
</reference>
<name>A0A8J3B6L4_9ACTN</name>
<evidence type="ECO:0000313" key="4">
    <source>
        <dbReference type="EMBL" id="GGJ97550.1"/>
    </source>
</evidence>
<dbReference type="GO" id="GO:0016746">
    <property type="term" value="F:acyltransferase activity"/>
    <property type="evidence" value="ECO:0007669"/>
    <property type="project" value="InterPro"/>
</dbReference>
<dbReference type="RefSeq" id="WP_189170722.1">
    <property type="nucleotide sequence ID" value="NZ_BMQB01000006.1"/>
</dbReference>
<dbReference type="GO" id="GO:0003677">
    <property type="term" value="F:DNA binding"/>
    <property type="evidence" value="ECO:0007669"/>
    <property type="project" value="UniProtKB-KW"/>
</dbReference>
<feature type="domain" description="Lsr2 DNA-binding" evidence="3">
    <location>
        <begin position="77"/>
        <end position="112"/>
    </location>
</feature>
<evidence type="ECO:0000313" key="5">
    <source>
        <dbReference type="Proteomes" id="UP000649739"/>
    </source>
</evidence>
<sequence length="116" mass="12632">MAKQIIHKLVDDIDGGDADETVKFALDGVQYEIDLSKQNAAKMRDALKNYVANGTRIGRGGVVVGGRAARGRGVPPSDREQNKAIRAWAKKEGKDISDRGRIPAEIVEEYNARAGR</sequence>